<evidence type="ECO:0000313" key="2">
    <source>
        <dbReference type="Proteomes" id="UP000010367"/>
    </source>
</evidence>
<organism evidence="1 2">
    <name type="scientific">Oscillatoria acuminata PCC 6304</name>
    <dbReference type="NCBI Taxonomy" id="56110"/>
    <lineage>
        <taxon>Bacteria</taxon>
        <taxon>Bacillati</taxon>
        <taxon>Cyanobacteriota</taxon>
        <taxon>Cyanophyceae</taxon>
        <taxon>Oscillatoriophycideae</taxon>
        <taxon>Oscillatoriales</taxon>
        <taxon>Oscillatoriaceae</taxon>
        <taxon>Oscillatoria</taxon>
    </lineage>
</organism>
<dbReference type="HOGENOM" id="CLU_2118589_0_0_3"/>
<dbReference type="OrthoDB" id="9182727at2"/>
<sequence>MLSHHAPDEQDYWSETVEIETVDGEKVKVKTSLLRVYPSGFNGYDAYMDIPKNTPHDPYKFKKVYFPKLDIHWEVITTPTESGIKGDFRGNHTPTSNIPGNTPAWIFGLRNCSN</sequence>
<dbReference type="RefSeq" id="WP_015147390.1">
    <property type="nucleotide sequence ID" value="NC_019693.1"/>
</dbReference>
<evidence type="ECO:0000313" key="1">
    <source>
        <dbReference type="EMBL" id="AFY80740.1"/>
    </source>
</evidence>
<dbReference type="Proteomes" id="UP000010367">
    <property type="component" value="Chromosome"/>
</dbReference>
<gene>
    <name evidence="1" type="ORF">Oscil6304_1011</name>
</gene>
<dbReference type="KEGG" id="oac:Oscil6304_1011"/>
<dbReference type="STRING" id="56110.Oscil6304_1011"/>
<accession>K9TDY5</accession>
<keyword evidence="2" id="KW-1185">Reference proteome</keyword>
<proteinExistence type="predicted"/>
<dbReference type="AlphaFoldDB" id="K9TDY5"/>
<reference evidence="1 2" key="1">
    <citation type="submission" date="2012-06" db="EMBL/GenBank/DDBJ databases">
        <title>Finished chromosome of genome of Oscillatoria acuminata PCC 6304.</title>
        <authorList>
            <consortium name="US DOE Joint Genome Institute"/>
            <person name="Gugger M."/>
            <person name="Coursin T."/>
            <person name="Rippka R."/>
            <person name="Tandeau De Marsac N."/>
            <person name="Huntemann M."/>
            <person name="Wei C.-L."/>
            <person name="Han J."/>
            <person name="Detter J.C."/>
            <person name="Han C."/>
            <person name="Tapia R."/>
            <person name="Davenport K."/>
            <person name="Daligault H."/>
            <person name="Erkkila T."/>
            <person name="Gu W."/>
            <person name="Munk A.C.C."/>
            <person name="Teshima H."/>
            <person name="Xu Y."/>
            <person name="Chain P."/>
            <person name="Chen A."/>
            <person name="Krypides N."/>
            <person name="Mavromatis K."/>
            <person name="Markowitz V."/>
            <person name="Szeto E."/>
            <person name="Ivanova N."/>
            <person name="Mikhailova N."/>
            <person name="Ovchinnikova G."/>
            <person name="Pagani I."/>
            <person name="Pati A."/>
            <person name="Goodwin L."/>
            <person name="Peters L."/>
            <person name="Pitluck S."/>
            <person name="Woyke T."/>
            <person name="Kerfeld C."/>
        </authorList>
    </citation>
    <scope>NUCLEOTIDE SEQUENCE [LARGE SCALE GENOMIC DNA]</scope>
    <source>
        <strain evidence="1 2">PCC 6304</strain>
    </source>
</reference>
<protein>
    <submittedName>
        <fullName evidence="1">Uncharacterized protein</fullName>
    </submittedName>
</protein>
<dbReference type="InParanoid" id="K9TDY5"/>
<name>K9TDY5_9CYAN</name>
<dbReference type="EMBL" id="CP003607">
    <property type="protein sequence ID" value="AFY80740.1"/>
    <property type="molecule type" value="Genomic_DNA"/>
</dbReference>